<evidence type="ECO:0000256" key="4">
    <source>
        <dbReference type="ARBA" id="ARBA00022692"/>
    </source>
</evidence>
<organism evidence="17 18">
    <name type="scientific">Pelobates cultripes</name>
    <name type="common">Western spadefoot toad</name>
    <dbReference type="NCBI Taxonomy" id="61616"/>
    <lineage>
        <taxon>Eukaryota</taxon>
        <taxon>Metazoa</taxon>
        <taxon>Chordata</taxon>
        <taxon>Craniata</taxon>
        <taxon>Vertebrata</taxon>
        <taxon>Euteleostomi</taxon>
        <taxon>Amphibia</taxon>
        <taxon>Batrachia</taxon>
        <taxon>Anura</taxon>
        <taxon>Pelobatoidea</taxon>
        <taxon>Pelobatidae</taxon>
        <taxon>Pelobates</taxon>
    </lineage>
</organism>
<evidence type="ECO:0000256" key="6">
    <source>
        <dbReference type="ARBA" id="ARBA00022989"/>
    </source>
</evidence>
<evidence type="ECO:0000256" key="11">
    <source>
        <dbReference type="ARBA" id="ARBA00029587"/>
    </source>
</evidence>
<evidence type="ECO:0000256" key="14">
    <source>
        <dbReference type="SAM" id="Phobius"/>
    </source>
</evidence>
<keyword evidence="10" id="KW-0393">Immunoglobulin domain</keyword>
<keyword evidence="8" id="KW-1015">Disulfide bond</keyword>
<dbReference type="SMART" id="SM00409">
    <property type="entry name" value="IG"/>
    <property type="match status" value="1"/>
</dbReference>
<keyword evidence="6 14" id="KW-1133">Transmembrane helix</keyword>
<feature type="chain" id="PRO_5042005394" description="Myelin protein P0" evidence="15">
    <location>
        <begin position="20"/>
        <end position="229"/>
    </location>
</feature>
<dbReference type="FunFam" id="2.60.40.10:FF:000193">
    <property type="entry name" value="Myelin protein zero-like 1 like"/>
    <property type="match status" value="1"/>
</dbReference>
<evidence type="ECO:0000256" key="1">
    <source>
        <dbReference type="ARBA" id="ARBA00004479"/>
    </source>
</evidence>
<protein>
    <recommendedName>
        <fullName evidence="3">Myelin protein P0</fullName>
    </recommendedName>
    <alternativeName>
        <fullName evidence="12">Myelin peripheral protein</fullName>
    </alternativeName>
    <alternativeName>
        <fullName evidence="11">Myelin protein zero</fullName>
    </alternativeName>
</protein>
<dbReference type="SMART" id="SM00406">
    <property type="entry name" value="IGv"/>
    <property type="match status" value="1"/>
</dbReference>
<evidence type="ECO:0000256" key="2">
    <source>
        <dbReference type="ARBA" id="ARBA00007180"/>
    </source>
</evidence>
<evidence type="ECO:0000256" key="13">
    <source>
        <dbReference type="ARBA" id="ARBA00058349"/>
    </source>
</evidence>
<dbReference type="Pfam" id="PF07686">
    <property type="entry name" value="V-set"/>
    <property type="match status" value="1"/>
</dbReference>
<dbReference type="InterPro" id="IPR013106">
    <property type="entry name" value="Ig_V-set"/>
</dbReference>
<dbReference type="PANTHER" id="PTHR13869">
    <property type="entry name" value="MYELIN P0 RELATED"/>
    <property type="match status" value="1"/>
</dbReference>
<keyword evidence="5 15" id="KW-0732">Signal</keyword>
<dbReference type="Gene3D" id="2.60.40.10">
    <property type="entry name" value="Immunoglobulins"/>
    <property type="match status" value="1"/>
</dbReference>
<evidence type="ECO:0000313" key="18">
    <source>
        <dbReference type="Proteomes" id="UP001295444"/>
    </source>
</evidence>
<comment type="function">
    <text evidence="13">Creation of an extracellular membrane face which guides the wrapping process and ultimately compacts adjacent lamellae.</text>
</comment>
<dbReference type="InterPro" id="IPR036179">
    <property type="entry name" value="Ig-like_dom_sf"/>
</dbReference>
<dbReference type="AlphaFoldDB" id="A0AAD1T791"/>
<keyword evidence="4 14" id="KW-0812">Transmembrane</keyword>
<dbReference type="InterPro" id="IPR003599">
    <property type="entry name" value="Ig_sub"/>
</dbReference>
<keyword evidence="9" id="KW-0325">Glycoprotein</keyword>
<dbReference type="InterPro" id="IPR000920">
    <property type="entry name" value="Myelin_P0-rel"/>
</dbReference>
<name>A0AAD1T791_PELCU</name>
<evidence type="ECO:0000256" key="8">
    <source>
        <dbReference type="ARBA" id="ARBA00023157"/>
    </source>
</evidence>
<evidence type="ECO:0000256" key="10">
    <source>
        <dbReference type="ARBA" id="ARBA00023319"/>
    </source>
</evidence>
<evidence type="ECO:0000256" key="5">
    <source>
        <dbReference type="ARBA" id="ARBA00022729"/>
    </source>
</evidence>
<gene>
    <name evidence="17" type="ORF">PECUL_23A057793</name>
</gene>
<comment type="subcellular location">
    <subcellularLocation>
        <location evidence="1">Membrane</location>
        <topology evidence="1">Single-pass type I membrane protein</topology>
    </subcellularLocation>
</comment>
<dbReference type="InterPro" id="IPR013783">
    <property type="entry name" value="Ig-like_fold"/>
</dbReference>
<dbReference type="Proteomes" id="UP001295444">
    <property type="component" value="Chromosome 10"/>
</dbReference>
<dbReference type="EMBL" id="OW240921">
    <property type="protein sequence ID" value="CAH2320177.1"/>
    <property type="molecule type" value="Genomic_DNA"/>
</dbReference>
<dbReference type="PROSITE" id="PS50835">
    <property type="entry name" value="IG_LIKE"/>
    <property type="match status" value="1"/>
</dbReference>
<evidence type="ECO:0000256" key="15">
    <source>
        <dbReference type="SAM" id="SignalP"/>
    </source>
</evidence>
<evidence type="ECO:0000256" key="3">
    <source>
        <dbReference type="ARBA" id="ARBA00020871"/>
    </source>
</evidence>
<feature type="domain" description="Ig-like" evidence="16">
    <location>
        <begin position="21"/>
        <end position="139"/>
    </location>
</feature>
<accession>A0AAD1T791</accession>
<evidence type="ECO:0000256" key="7">
    <source>
        <dbReference type="ARBA" id="ARBA00023136"/>
    </source>
</evidence>
<proteinExistence type="inferred from homology"/>
<evidence type="ECO:0000313" key="17">
    <source>
        <dbReference type="EMBL" id="CAH2320177.1"/>
    </source>
</evidence>
<sequence>MSAPCTLHLAVLGLLFVSAYPMKVFTSKELEALNGTDVRLKCTFSSESPLGEDITVSWQYRHLQEEKTENVFYYHREPYPPPPGRFNSRAFWDGNLNRGDASIMLRNVQEMDNGTYLCQVKNPPDVHGQMGEIMLRVVNKAKFSEIHILMLIIGIGSAFIILLVLAIVLFRYYRNRNERSTPVSNLECTEKLTEKRHFRWSGLLSLFRGQKGPIRWTGEPGLKIIVFFI</sequence>
<keyword evidence="7 14" id="KW-0472">Membrane</keyword>
<evidence type="ECO:0000256" key="12">
    <source>
        <dbReference type="ARBA" id="ARBA00032781"/>
    </source>
</evidence>
<keyword evidence="18" id="KW-1185">Reference proteome</keyword>
<evidence type="ECO:0000256" key="9">
    <source>
        <dbReference type="ARBA" id="ARBA00023180"/>
    </source>
</evidence>
<dbReference type="PRINTS" id="PR00213">
    <property type="entry name" value="MYELINP0"/>
</dbReference>
<dbReference type="InterPro" id="IPR007110">
    <property type="entry name" value="Ig-like_dom"/>
</dbReference>
<feature type="signal peptide" evidence="15">
    <location>
        <begin position="1"/>
        <end position="19"/>
    </location>
</feature>
<reference evidence="17" key="1">
    <citation type="submission" date="2022-03" db="EMBL/GenBank/DDBJ databases">
        <authorList>
            <person name="Alioto T."/>
            <person name="Alioto T."/>
            <person name="Gomez Garrido J."/>
        </authorList>
    </citation>
    <scope>NUCLEOTIDE SEQUENCE</scope>
</reference>
<dbReference type="SUPFAM" id="SSF48726">
    <property type="entry name" value="Immunoglobulin"/>
    <property type="match status" value="1"/>
</dbReference>
<dbReference type="GO" id="GO:0098609">
    <property type="term" value="P:cell-cell adhesion"/>
    <property type="evidence" value="ECO:0007669"/>
    <property type="project" value="TreeGrafter"/>
</dbReference>
<dbReference type="GO" id="GO:0005886">
    <property type="term" value="C:plasma membrane"/>
    <property type="evidence" value="ECO:0007669"/>
    <property type="project" value="TreeGrafter"/>
</dbReference>
<feature type="transmembrane region" description="Helical" evidence="14">
    <location>
        <begin position="146"/>
        <end position="170"/>
    </location>
</feature>
<dbReference type="PANTHER" id="PTHR13869:SF21">
    <property type="entry name" value="MYELIN PROTEIN ZERO-LIKE PROTEIN 2"/>
    <property type="match status" value="1"/>
</dbReference>
<comment type="similarity">
    <text evidence="2">Belongs to the myelin P0 protein family.</text>
</comment>
<evidence type="ECO:0000259" key="16">
    <source>
        <dbReference type="PROSITE" id="PS50835"/>
    </source>
</evidence>